<feature type="domain" description="UBC core" evidence="9">
    <location>
        <begin position="4"/>
        <end position="156"/>
    </location>
</feature>
<dbReference type="GO" id="GO:0016740">
    <property type="term" value="F:transferase activity"/>
    <property type="evidence" value="ECO:0007669"/>
    <property type="project" value="UniProtKB-KW"/>
</dbReference>
<sequence length="416" mass="46795">MSSKNIRRLIAERGSLHSAGLPPNYLWLPDDSSDASDLTSLDVLLAGPIGTPYSKGVWRLRLDIPPTYPTNPPTATFVSKMWHPNVDENTGAVCVETLKRDWESKLRLRDILVTISCLLIHPNPASALNEAAGKLASEDWDSFCKRARLMTSIHAAIQPNMAEQVSEAQTRGEEKEQLEEKSTKTGEHFYEKDNIPDNASNSALDDAMPMQAPTADSKILTEDEENTKRRRSTMELDSDSESEWIPGPTRPSKILSASQDNIFGIKGLEKPMQFDTPPSKITSTGSNNEQEHNLNEDSIDSMNSFENASSKQPQPSAFNLPVTQPPPTPLPTEHAPNNKLHPLDREFSWTWEESAVLYDTGTLEDGPTIDEVRKRMAEEEYDARRKWELKMLRKAGFDMRRYNRGDWGPRTGIHRL</sequence>
<dbReference type="AlphaFoldDB" id="A0A9P4KF76"/>
<evidence type="ECO:0000256" key="3">
    <source>
        <dbReference type="ARBA" id="ARBA00039884"/>
    </source>
</evidence>
<gene>
    <name evidence="10" type="ORF">CC78DRAFT_542107</name>
</gene>
<feature type="compositionally biased region" description="Basic and acidic residues" evidence="8">
    <location>
        <begin position="170"/>
        <end position="195"/>
    </location>
</feature>
<evidence type="ECO:0000256" key="1">
    <source>
        <dbReference type="ARBA" id="ARBA00022679"/>
    </source>
</evidence>
<evidence type="ECO:0000256" key="5">
    <source>
        <dbReference type="ARBA" id="ARBA00042179"/>
    </source>
</evidence>
<feature type="compositionally biased region" description="Polar residues" evidence="8">
    <location>
        <begin position="279"/>
        <end position="288"/>
    </location>
</feature>
<evidence type="ECO:0000313" key="10">
    <source>
        <dbReference type="EMBL" id="KAF2266807.1"/>
    </source>
</evidence>
<proteinExistence type="predicted"/>
<dbReference type="SUPFAM" id="SSF54495">
    <property type="entry name" value="UBC-like"/>
    <property type="match status" value="1"/>
</dbReference>
<evidence type="ECO:0000256" key="7">
    <source>
        <dbReference type="PROSITE-ProRule" id="PRU10133"/>
    </source>
</evidence>
<dbReference type="Gene3D" id="3.10.110.10">
    <property type="entry name" value="Ubiquitin Conjugating Enzyme"/>
    <property type="match status" value="1"/>
</dbReference>
<dbReference type="InterPro" id="IPR023313">
    <property type="entry name" value="UBQ-conjugating_AS"/>
</dbReference>
<dbReference type="PROSITE" id="PS50127">
    <property type="entry name" value="UBC_2"/>
    <property type="match status" value="1"/>
</dbReference>
<evidence type="ECO:0000256" key="4">
    <source>
        <dbReference type="ARBA" id="ARBA00041569"/>
    </source>
</evidence>
<protein>
    <recommendedName>
        <fullName evidence="3">Ubiquitin-conjugating enzyme E2 2</fullName>
    </recommendedName>
    <alternativeName>
        <fullName evidence="5">E2 ubiquitin-conjugating enzyme 2</fullName>
    </alternativeName>
    <alternativeName>
        <fullName evidence="6">Ubiquitin carrier protein UBC2</fullName>
    </alternativeName>
    <alternativeName>
        <fullName evidence="4">Ubiquitin-protein ligase UBC2</fullName>
    </alternativeName>
</protein>
<evidence type="ECO:0000259" key="9">
    <source>
        <dbReference type="PROSITE" id="PS50127"/>
    </source>
</evidence>
<keyword evidence="11" id="KW-1185">Reference proteome</keyword>
<name>A0A9P4KF76_9PLEO</name>
<feature type="region of interest" description="Disordered" evidence="8">
    <location>
        <begin position="162"/>
        <end position="257"/>
    </location>
</feature>
<evidence type="ECO:0000256" key="8">
    <source>
        <dbReference type="SAM" id="MobiDB-lite"/>
    </source>
</evidence>
<dbReference type="InterPro" id="IPR016135">
    <property type="entry name" value="UBQ-conjugating_enzyme/RWD"/>
</dbReference>
<accession>A0A9P4KF76</accession>
<evidence type="ECO:0000256" key="2">
    <source>
        <dbReference type="ARBA" id="ARBA00022786"/>
    </source>
</evidence>
<dbReference type="SMART" id="SM00212">
    <property type="entry name" value="UBCc"/>
    <property type="match status" value="1"/>
</dbReference>
<evidence type="ECO:0000313" key="11">
    <source>
        <dbReference type="Proteomes" id="UP000800093"/>
    </source>
</evidence>
<dbReference type="PANTHER" id="PTHR24067">
    <property type="entry name" value="UBIQUITIN-CONJUGATING ENZYME E2"/>
    <property type="match status" value="1"/>
</dbReference>
<reference evidence="11" key="1">
    <citation type="journal article" date="2020" name="Stud. Mycol.">
        <title>101 Dothideomycetes genomes: A test case for predicting lifestyles and emergence of pathogens.</title>
        <authorList>
            <person name="Haridas S."/>
            <person name="Albert R."/>
            <person name="Binder M."/>
            <person name="Bloem J."/>
            <person name="LaButti K."/>
            <person name="Salamov A."/>
            <person name="Andreopoulos B."/>
            <person name="Baker S."/>
            <person name="Barry K."/>
            <person name="Bills G."/>
            <person name="Bluhm B."/>
            <person name="Cannon C."/>
            <person name="Castanera R."/>
            <person name="Culley D."/>
            <person name="Daum C."/>
            <person name="Ezra D."/>
            <person name="Gonzalez J."/>
            <person name="Henrissat B."/>
            <person name="Kuo A."/>
            <person name="Liang C."/>
            <person name="Lipzen A."/>
            <person name="Lutzoni F."/>
            <person name="Magnuson J."/>
            <person name="Mondo S."/>
            <person name="Nolan M."/>
            <person name="Ohm R."/>
            <person name="Pangilinan J."/>
            <person name="Park H.-J."/>
            <person name="Ramirez L."/>
            <person name="Alfaro M."/>
            <person name="Sun H."/>
            <person name="Tritt A."/>
            <person name="Yoshinaga Y."/>
            <person name="Zwiers L.-H."/>
            <person name="Turgeon B."/>
            <person name="Goodwin S."/>
            <person name="Spatafora J."/>
            <person name="Crous P."/>
            <person name="Grigoriev I."/>
        </authorList>
    </citation>
    <scope>NUCLEOTIDE SEQUENCE [LARGE SCALE GENOMIC DNA]</scope>
    <source>
        <strain evidence="11">CBS 304.66</strain>
    </source>
</reference>
<evidence type="ECO:0000256" key="6">
    <source>
        <dbReference type="ARBA" id="ARBA00042190"/>
    </source>
</evidence>
<feature type="compositionally biased region" description="Polar residues" evidence="8">
    <location>
        <begin position="300"/>
        <end position="317"/>
    </location>
</feature>
<dbReference type="PROSITE" id="PS00183">
    <property type="entry name" value="UBC_1"/>
    <property type="match status" value="1"/>
</dbReference>
<dbReference type="InterPro" id="IPR050113">
    <property type="entry name" value="Ub_conjugating_enzyme"/>
</dbReference>
<dbReference type="InterPro" id="IPR000608">
    <property type="entry name" value="UBC"/>
</dbReference>
<feature type="region of interest" description="Disordered" evidence="8">
    <location>
        <begin position="269"/>
        <end position="334"/>
    </location>
</feature>
<dbReference type="OrthoDB" id="10069349at2759"/>
<keyword evidence="1" id="KW-0808">Transferase</keyword>
<dbReference type="Pfam" id="PF00179">
    <property type="entry name" value="UQ_con"/>
    <property type="match status" value="1"/>
</dbReference>
<keyword evidence="2" id="KW-0833">Ubl conjugation pathway</keyword>
<feature type="active site" description="Glycyl thioester intermediate" evidence="7">
    <location>
        <position position="94"/>
    </location>
</feature>
<dbReference type="Proteomes" id="UP000800093">
    <property type="component" value="Unassembled WGS sequence"/>
</dbReference>
<dbReference type="EMBL" id="ML986595">
    <property type="protein sequence ID" value="KAF2266807.1"/>
    <property type="molecule type" value="Genomic_DNA"/>
</dbReference>
<comment type="caution">
    <text evidence="10">The sequence shown here is derived from an EMBL/GenBank/DDBJ whole genome shotgun (WGS) entry which is preliminary data.</text>
</comment>
<organism evidence="10 11">
    <name type="scientific">Lojkania enalia</name>
    <dbReference type="NCBI Taxonomy" id="147567"/>
    <lineage>
        <taxon>Eukaryota</taxon>
        <taxon>Fungi</taxon>
        <taxon>Dikarya</taxon>
        <taxon>Ascomycota</taxon>
        <taxon>Pezizomycotina</taxon>
        <taxon>Dothideomycetes</taxon>
        <taxon>Pleosporomycetidae</taxon>
        <taxon>Pleosporales</taxon>
        <taxon>Pleosporales incertae sedis</taxon>
        <taxon>Lojkania</taxon>
    </lineage>
</organism>